<keyword evidence="8" id="KW-1185">Reference proteome</keyword>
<feature type="domain" description="HTH tetR-type" evidence="6">
    <location>
        <begin position="16"/>
        <end position="76"/>
    </location>
</feature>
<reference evidence="7" key="2">
    <citation type="submission" date="2023-01" db="EMBL/GenBank/DDBJ databases">
        <authorList>
            <person name="Sun Q."/>
            <person name="Evtushenko L."/>
        </authorList>
    </citation>
    <scope>NUCLEOTIDE SEQUENCE</scope>
    <source>
        <strain evidence="7">VKM Ac-1069</strain>
    </source>
</reference>
<dbReference type="Pfam" id="PF00440">
    <property type="entry name" value="TetR_N"/>
    <property type="match status" value="1"/>
</dbReference>
<gene>
    <name evidence="7" type="ORF">GCM10017577_69850</name>
</gene>
<keyword evidence="1" id="KW-0678">Repressor</keyword>
<keyword evidence="4" id="KW-0804">Transcription</keyword>
<dbReference type="InterPro" id="IPR001647">
    <property type="entry name" value="HTH_TetR"/>
</dbReference>
<evidence type="ECO:0000256" key="4">
    <source>
        <dbReference type="ARBA" id="ARBA00023163"/>
    </source>
</evidence>
<dbReference type="InterPro" id="IPR041490">
    <property type="entry name" value="KstR2_TetR_C"/>
</dbReference>
<dbReference type="GO" id="GO:0003700">
    <property type="term" value="F:DNA-binding transcription factor activity"/>
    <property type="evidence" value="ECO:0007669"/>
    <property type="project" value="TreeGrafter"/>
</dbReference>
<evidence type="ECO:0000256" key="5">
    <source>
        <dbReference type="PROSITE-ProRule" id="PRU00335"/>
    </source>
</evidence>
<dbReference type="Gene3D" id="1.10.10.60">
    <property type="entry name" value="Homeodomain-like"/>
    <property type="match status" value="1"/>
</dbReference>
<dbReference type="PROSITE" id="PS50977">
    <property type="entry name" value="HTH_TETR_2"/>
    <property type="match status" value="1"/>
</dbReference>
<dbReference type="Proteomes" id="UP001143463">
    <property type="component" value="Unassembled WGS sequence"/>
</dbReference>
<dbReference type="AlphaFoldDB" id="A0A9W6UFW6"/>
<protein>
    <submittedName>
        <fullName evidence="7">TetR family transcriptional regulator</fullName>
    </submittedName>
</protein>
<dbReference type="Pfam" id="PF17932">
    <property type="entry name" value="TetR_C_24"/>
    <property type="match status" value="1"/>
</dbReference>
<dbReference type="InterPro" id="IPR009057">
    <property type="entry name" value="Homeodomain-like_sf"/>
</dbReference>
<dbReference type="Gene3D" id="1.10.357.10">
    <property type="entry name" value="Tetracycline Repressor, domain 2"/>
    <property type="match status" value="1"/>
</dbReference>
<dbReference type="GO" id="GO:0000976">
    <property type="term" value="F:transcription cis-regulatory region binding"/>
    <property type="evidence" value="ECO:0007669"/>
    <property type="project" value="TreeGrafter"/>
</dbReference>
<evidence type="ECO:0000313" key="7">
    <source>
        <dbReference type="EMBL" id="GLL15831.1"/>
    </source>
</evidence>
<evidence type="ECO:0000256" key="1">
    <source>
        <dbReference type="ARBA" id="ARBA00022491"/>
    </source>
</evidence>
<evidence type="ECO:0000256" key="3">
    <source>
        <dbReference type="ARBA" id="ARBA00023125"/>
    </source>
</evidence>
<evidence type="ECO:0000256" key="2">
    <source>
        <dbReference type="ARBA" id="ARBA00023015"/>
    </source>
</evidence>
<accession>A0A9W6UFW6</accession>
<keyword evidence="3 5" id="KW-0238">DNA-binding</keyword>
<organism evidence="7 8">
    <name type="scientific">Pseudonocardia halophobica</name>
    <dbReference type="NCBI Taxonomy" id="29401"/>
    <lineage>
        <taxon>Bacteria</taxon>
        <taxon>Bacillati</taxon>
        <taxon>Actinomycetota</taxon>
        <taxon>Actinomycetes</taxon>
        <taxon>Pseudonocardiales</taxon>
        <taxon>Pseudonocardiaceae</taxon>
        <taxon>Pseudonocardia</taxon>
    </lineage>
</organism>
<evidence type="ECO:0000259" key="6">
    <source>
        <dbReference type="PROSITE" id="PS50977"/>
    </source>
</evidence>
<comment type="caution">
    <text evidence="7">The sequence shown here is derived from an EMBL/GenBank/DDBJ whole genome shotgun (WGS) entry which is preliminary data.</text>
</comment>
<dbReference type="PANTHER" id="PTHR30055">
    <property type="entry name" value="HTH-TYPE TRANSCRIPTIONAL REGULATOR RUTR"/>
    <property type="match status" value="1"/>
</dbReference>
<dbReference type="PANTHER" id="PTHR30055:SF175">
    <property type="entry name" value="HTH-TYPE TRANSCRIPTIONAL REPRESSOR KSTR2"/>
    <property type="match status" value="1"/>
</dbReference>
<dbReference type="InterPro" id="IPR050109">
    <property type="entry name" value="HTH-type_TetR-like_transc_reg"/>
</dbReference>
<dbReference type="SUPFAM" id="SSF46689">
    <property type="entry name" value="Homeodomain-like"/>
    <property type="match status" value="1"/>
</dbReference>
<name>A0A9W6UFW6_9PSEU</name>
<evidence type="ECO:0000313" key="8">
    <source>
        <dbReference type="Proteomes" id="UP001143463"/>
    </source>
</evidence>
<sequence>MTTTPESPPSTPSGADQRRNEIVASAARLFDEFGYGNTSMQQIAIAAQMAKPTLYHYFSAKDAILFQVHEEFIDILIRQFRGRALRSTGLRDRLVGAMTDILTLMDTHRGHVRVFFEHHRELPAEQQRLIRAKRDEYEAMLVGVLEDGRARGELILDQPRLTALGIFGMCNWAYQWYSRDGALAPAEIAERFGSVVLDGLSPRGD</sequence>
<dbReference type="PRINTS" id="PR00455">
    <property type="entry name" value="HTHTETR"/>
</dbReference>
<dbReference type="SUPFAM" id="SSF48498">
    <property type="entry name" value="Tetracyclin repressor-like, C-terminal domain"/>
    <property type="match status" value="1"/>
</dbReference>
<feature type="DNA-binding region" description="H-T-H motif" evidence="5">
    <location>
        <begin position="39"/>
        <end position="58"/>
    </location>
</feature>
<dbReference type="InterPro" id="IPR036271">
    <property type="entry name" value="Tet_transcr_reg_TetR-rel_C_sf"/>
</dbReference>
<keyword evidence="2" id="KW-0805">Transcription regulation</keyword>
<dbReference type="RefSeq" id="WP_051738303.1">
    <property type="nucleotide sequence ID" value="NZ_BAAAUZ010000075.1"/>
</dbReference>
<reference evidence="7" key="1">
    <citation type="journal article" date="2014" name="Int. J. Syst. Evol. Microbiol.">
        <title>Complete genome sequence of Corynebacterium casei LMG S-19264T (=DSM 44701T), isolated from a smear-ripened cheese.</title>
        <authorList>
            <consortium name="US DOE Joint Genome Institute (JGI-PGF)"/>
            <person name="Walter F."/>
            <person name="Albersmeier A."/>
            <person name="Kalinowski J."/>
            <person name="Ruckert C."/>
        </authorList>
    </citation>
    <scope>NUCLEOTIDE SEQUENCE</scope>
    <source>
        <strain evidence="7">VKM Ac-1069</strain>
    </source>
</reference>
<dbReference type="EMBL" id="BSFQ01000057">
    <property type="protein sequence ID" value="GLL15831.1"/>
    <property type="molecule type" value="Genomic_DNA"/>
</dbReference>
<proteinExistence type="predicted"/>